<evidence type="ECO:0000256" key="3">
    <source>
        <dbReference type="ARBA" id="ARBA00022729"/>
    </source>
</evidence>
<keyword evidence="5" id="KW-0472">Membrane</keyword>
<feature type="compositionally biased region" description="Acidic residues" evidence="6">
    <location>
        <begin position="10"/>
        <end position="20"/>
    </location>
</feature>
<protein>
    <submittedName>
        <fullName evidence="7">Cell surface protein</fullName>
    </submittedName>
</protein>
<keyword evidence="2" id="KW-0812">Transmembrane</keyword>
<dbReference type="PANTHER" id="PTHR21419:SF30">
    <property type="entry name" value="IG-LIKE DOMAIN-CONTAINING PROTEIN"/>
    <property type="match status" value="1"/>
</dbReference>
<evidence type="ECO:0000256" key="4">
    <source>
        <dbReference type="ARBA" id="ARBA00022989"/>
    </source>
</evidence>
<proteinExistence type="predicted"/>
<dbReference type="EMBL" id="ABCS01000032">
    <property type="protein sequence ID" value="EDM78282.1"/>
    <property type="molecule type" value="Genomic_DNA"/>
</dbReference>
<dbReference type="InterPro" id="IPR028994">
    <property type="entry name" value="Integrin_alpha_N"/>
</dbReference>
<dbReference type="PANTHER" id="PTHR21419">
    <property type="match status" value="1"/>
</dbReference>
<keyword evidence="4" id="KW-1133">Transmembrane helix</keyword>
<organism evidence="7 8">
    <name type="scientific">Plesiocystis pacifica SIR-1</name>
    <dbReference type="NCBI Taxonomy" id="391625"/>
    <lineage>
        <taxon>Bacteria</taxon>
        <taxon>Pseudomonadati</taxon>
        <taxon>Myxococcota</taxon>
        <taxon>Polyangia</taxon>
        <taxon>Nannocystales</taxon>
        <taxon>Nannocystaceae</taxon>
        <taxon>Plesiocystis</taxon>
    </lineage>
</organism>
<dbReference type="SUPFAM" id="SSF69318">
    <property type="entry name" value="Integrin alpha N-terminal domain"/>
    <property type="match status" value="2"/>
</dbReference>
<evidence type="ECO:0000256" key="2">
    <source>
        <dbReference type="ARBA" id="ARBA00022692"/>
    </source>
</evidence>
<sequence length="538" mass="55888">MLGAIACADDGQEGGGDESQADAGEPIEPPPPSCDAVSSGSAEVLAPVLRATLPGSWDENWLASPALVDVNGDGLLDIVAPRHSVLYVYDHAGALLWQTAWSHSASDSPEHGTVRMWPSAAVGDLDGDGDVEIAVSAHPDDAGLNVAVYDHGGELLPGWPQAYADAEVRSIAAADVDGDGAHEILITKQASGPATNVFELDGTHASGWPQVGECTAPEGDCIDYGGFNQNIGAGDLDGDGVLDVVSTYDAIGFGAWRGDGTPLEAHPDFADSWVTGVEAYHDLALAMQGWGEGDRSEFTYSPPVIADIDADGEHEIVLGGDHEHSASTDNQGVSTWVLNADMTRPEGWAWPKDSGPPLVYDNLGHNIVPTYPAPSVGDLDGEPGLEILIPAYDGLLYAYRSGGELMWTYGFGSQSPFVGASEALIVDLSGDGSPEVLFTTYASGEPRMPEAPAHLIVLDAGGNELHEIELAHRGSMAAPSVADLDGDGQLELVISLKDALGGPDGGVQIWDLPGSADNCVLWGTGRGDALRTGYVPAD</sequence>
<dbReference type="Pfam" id="PF13517">
    <property type="entry name" value="FG-GAP_3"/>
    <property type="match status" value="1"/>
</dbReference>
<evidence type="ECO:0000256" key="6">
    <source>
        <dbReference type="SAM" id="MobiDB-lite"/>
    </source>
</evidence>
<name>A6G706_9BACT</name>
<keyword evidence="3" id="KW-0732">Signal</keyword>
<dbReference type="Proteomes" id="UP000005801">
    <property type="component" value="Unassembled WGS sequence"/>
</dbReference>
<gene>
    <name evidence="7" type="ORF">PPSIR1_08886</name>
</gene>
<dbReference type="STRING" id="391625.PPSIR1_08886"/>
<dbReference type="GO" id="GO:0016020">
    <property type="term" value="C:membrane"/>
    <property type="evidence" value="ECO:0007669"/>
    <property type="project" value="UniProtKB-SubCell"/>
</dbReference>
<dbReference type="eggNOG" id="COG1414">
    <property type="taxonomic scope" value="Bacteria"/>
</dbReference>
<dbReference type="Gene3D" id="2.130.10.130">
    <property type="entry name" value="Integrin alpha, N-terminal"/>
    <property type="match status" value="2"/>
</dbReference>
<reference evidence="7 8" key="1">
    <citation type="submission" date="2007-06" db="EMBL/GenBank/DDBJ databases">
        <authorList>
            <person name="Shimkets L."/>
            <person name="Ferriera S."/>
            <person name="Johnson J."/>
            <person name="Kravitz S."/>
            <person name="Beeson K."/>
            <person name="Sutton G."/>
            <person name="Rogers Y.-H."/>
            <person name="Friedman R."/>
            <person name="Frazier M."/>
            <person name="Venter J.C."/>
        </authorList>
    </citation>
    <scope>NUCLEOTIDE SEQUENCE [LARGE SCALE GENOMIC DNA]</scope>
    <source>
        <strain evidence="7 8">SIR-1</strain>
    </source>
</reference>
<evidence type="ECO:0000256" key="1">
    <source>
        <dbReference type="ARBA" id="ARBA00004167"/>
    </source>
</evidence>
<accession>A6G706</accession>
<dbReference type="InterPro" id="IPR045232">
    <property type="entry name" value="FAM234"/>
</dbReference>
<evidence type="ECO:0000313" key="7">
    <source>
        <dbReference type="EMBL" id="EDM78282.1"/>
    </source>
</evidence>
<dbReference type="InterPro" id="IPR013517">
    <property type="entry name" value="FG-GAP"/>
</dbReference>
<evidence type="ECO:0000256" key="5">
    <source>
        <dbReference type="ARBA" id="ARBA00023136"/>
    </source>
</evidence>
<comment type="subcellular location">
    <subcellularLocation>
        <location evidence="1">Membrane</location>
        <topology evidence="1">Single-pass membrane protein</topology>
    </subcellularLocation>
</comment>
<feature type="region of interest" description="Disordered" evidence="6">
    <location>
        <begin position="1"/>
        <end position="40"/>
    </location>
</feature>
<keyword evidence="8" id="KW-1185">Reference proteome</keyword>
<dbReference type="AlphaFoldDB" id="A6G706"/>
<comment type="caution">
    <text evidence="7">The sequence shown here is derived from an EMBL/GenBank/DDBJ whole genome shotgun (WGS) entry which is preliminary data.</text>
</comment>
<evidence type="ECO:0000313" key="8">
    <source>
        <dbReference type="Proteomes" id="UP000005801"/>
    </source>
</evidence>